<dbReference type="Pfam" id="PF22980">
    <property type="entry name" value="Myb_DNA-bind_8"/>
    <property type="match status" value="1"/>
</dbReference>
<gene>
    <name evidence="3" type="ORF">BTUL_0054g00350</name>
</gene>
<feature type="domain" description="Myb-like DNA-binding" evidence="2">
    <location>
        <begin position="81"/>
        <end position="118"/>
    </location>
</feature>
<evidence type="ECO:0000313" key="3">
    <source>
        <dbReference type="EMBL" id="TGO14366.1"/>
    </source>
</evidence>
<reference evidence="3 4" key="1">
    <citation type="submission" date="2017-12" db="EMBL/GenBank/DDBJ databases">
        <title>Comparative genomics of Botrytis spp.</title>
        <authorList>
            <person name="Valero-Jimenez C.A."/>
            <person name="Tapia P."/>
            <person name="Veloso J."/>
            <person name="Silva-Moreno E."/>
            <person name="Staats M."/>
            <person name="Valdes J.H."/>
            <person name="Van Kan J.A.L."/>
        </authorList>
    </citation>
    <scope>NUCLEOTIDE SEQUENCE [LARGE SCALE GENOMIC DNA]</scope>
    <source>
        <strain evidence="3 4">Bt9001</strain>
    </source>
</reference>
<name>A0A4Z1EPV5_9HELO</name>
<keyword evidence="4" id="KW-1185">Reference proteome</keyword>
<proteinExistence type="predicted"/>
<feature type="compositionally biased region" description="Basic and acidic residues" evidence="1">
    <location>
        <begin position="127"/>
        <end position="158"/>
    </location>
</feature>
<feature type="compositionally biased region" description="Basic and acidic residues" evidence="1">
    <location>
        <begin position="203"/>
        <end position="219"/>
    </location>
</feature>
<evidence type="ECO:0000259" key="2">
    <source>
        <dbReference type="Pfam" id="PF22980"/>
    </source>
</evidence>
<organism evidence="3 4">
    <name type="scientific">Botrytis tulipae</name>
    <dbReference type="NCBI Taxonomy" id="87230"/>
    <lineage>
        <taxon>Eukaryota</taxon>
        <taxon>Fungi</taxon>
        <taxon>Dikarya</taxon>
        <taxon>Ascomycota</taxon>
        <taxon>Pezizomycotina</taxon>
        <taxon>Leotiomycetes</taxon>
        <taxon>Helotiales</taxon>
        <taxon>Sclerotiniaceae</taxon>
        <taxon>Botrytis</taxon>
    </lineage>
</organism>
<sequence>MSTDAETQNNNLVLTALFKQIDIGAHGAINFKRLAEDMGVNGQNAARHRFHRFKRCFTRTDGVRPTLADVNNNNLVMGALFKQLEIGRIDFTRLAVDMGVNGPNAARHRWIRLLNSFGISRPNRAAGDQRRDDGGDNEKNHRRNSGNEDEKGDRKESDEATNGPVKVEANTKATRTNLPGSPLKFEITREGTGLESPKKSGKRKMEDTDGDLSEEKEGARLMQMPARKFLKSATKSIKIRQRSKRDSNDIGEGYDGYGQDEGFESGFEDIDYTRVPDKKKKRGRTVDEYSGEEDWEA</sequence>
<dbReference type="OrthoDB" id="3523346at2759"/>
<dbReference type="InterPro" id="IPR054505">
    <property type="entry name" value="Myb_DNA-bind_8"/>
</dbReference>
<protein>
    <recommendedName>
        <fullName evidence="2">Myb-like DNA-binding domain-containing protein</fullName>
    </recommendedName>
</protein>
<dbReference type="Proteomes" id="UP000297777">
    <property type="component" value="Unassembled WGS sequence"/>
</dbReference>
<accession>A0A4Z1EPV5</accession>
<evidence type="ECO:0000256" key="1">
    <source>
        <dbReference type="SAM" id="MobiDB-lite"/>
    </source>
</evidence>
<feature type="compositionally biased region" description="Acidic residues" evidence="1">
    <location>
        <begin position="261"/>
        <end position="270"/>
    </location>
</feature>
<dbReference type="AlphaFoldDB" id="A0A4Z1EPV5"/>
<dbReference type="EMBL" id="PQXH01000054">
    <property type="protein sequence ID" value="TGO14366.1"/>
    <property type="molecule type" value="Genomic_DNA"/>
</dbReference>
<evidence type="ECO:0000313" key="4">
    <source>
        <dbReference type="Proteomes" id="UP000297777"/>
    </source>
</evidence>
<feature type="region of interest" description="Disordered" evidence="1">
    <location>
        <begin position="121"/>
        <end position="297"/>
    </location>
</feature>
<comment type="caution">
    <text evidence="3">The sequence shown here is derived from an EMBL/GenBank/DDBJ whole genome shotgun (WGS) entry which is preliminary data.</text>
</comment>